<dbReference type="KEGG" id="mgm:Mmc1_0126"/>
<reference evidence="3" key="1">
    <citation type="journal article" date="2009" name="Appl. Environ. Microbiol.">
        <title>Complete genome sequence of the chemolithoautotrophic marine magnetotactic coccus strain MC-1.</title>
        <authorList>
            <person name="Schubbe S."/>
            <person name="Williams T.J."/>
            <person name="Xie G."/>
            <person name="Kiss H.E."/>
            <person name="Brettin T.S."/>
            <person name="Martinez D."/>
            <person name="Ross C.A."/>
            <person name="Schuler D."/>
            <person name="Cox B.L."/>
            <person name="Nealson K.H."/>
            <person name="Bazylinski D.A."/>
        </authorList>
    </citation>
    <scope>NUCLEOTIDE SEQUENCE [LARGE SCALE GENOMIC DNA]</scope>
    <source>
        <strain evidence="3">ATCC BAA-1437 / JCM 17883 / MC-1</strain>
    </source>
</reference>
<organism evidence="2 3">
    <name type="scientific">Magnetococcus marinus (strain ATCC BAA-1437 / JCM 17883 / MC-1)</name>
    <dbReference type="NCBI Taxonomy" id="156889"/>
    <lineage>
        <taxon>Bacteria</taxon>
        <taxon>Pseudomonadati</taxon>
        <taxon>Pseudomonadota</taxon>
        <taxon>Magnetococcia</taxon>
        <taxon>Magnetococcales</taxon>
        <taxon>Magnetococcaceae</taxon>
        <taxon>Magnetococcus</taxon>
    </lineage>
</organism>
<name>A0L3W0_MAGMM</name>
<dbReference type="OrthoDB" id="7366224at2"/>
<dbReference type="Pfam" id="PF18433">
    <property type="entry name" value="DUF5610"/>
    <property type="match status" value="1"/>
</dbReference>
<evidence type="ECO:0000313" key="2">
    <source>
        <dbReference type="EMBL" id="ABK42653.1"/>
    </source>
</evidence>
<dbReference type="HOGENOM" id="CLU_1341925_0_0_5"/>
<dbReference type="AlphaFoldDB" id="A0L3W0"/>
<evidence type="ECO:0000313" key="3">
    <source>
        <dbReference type="Proteomes" id="UP000002586"/>
    </source>
</evidence>
<dbReference type="RefSeq" id="WP_011711826.1">
    <property type="nucleotide sequence ID" value="NC_008576.1"/>
</dbReference>
<reference evidence="2 3" key="2">
    <citation type="journal article" date="2012" name="Int. J. Syst. Evol. Microbiol.">
        <title>Magnetococcus marinus gen. nov., sp. nov., a marine, magnetotactic bacterium that represents a novel lineage (Magnetococcaceae fam. nov.; Magnetococcales ord. nov.) at the base of the Alphaproteobacteria.</title>
        <authorList>
            <person name="Bazylinski D.A."/>
            <person name="Williams T.J."/>
            <person name="Lefevre C.T."/>
            <person name="Berg R.J."/>
            <person name="Zhang C.L."/>
            <person name="Bowser S.S."/>
            <person name="Dean A.J."/>
            <person name="Beveridge T.J."/>
        </authorList>
    </citation>
    <scope>NUCLEOTIDE SEQUENCE [LARGE SCALE GENOMIC DNA]</scope>
    <source>
        <strain evidence="3">ATCC BAA-1437 / JCM 17883 / MC-1</strain>
    </source>
</reference>
<dbReference type="Proteomes" id="UP000002586">
    <property type="component" value="Chromosome"/>
</dbReference>
<dbReference type="EMBL" id="CP000471">
    <property type="protein sequence ID" value="ABK42653.1"/>
    <property type="molecule type" value="Genomic_DNA"/>
</dbReference>
<accession>A0L3W0</accession>
<dbReference type="Gene3D" id="1.10.132.90">
    <property type="match status" value="1"/>
</dbReference>
<proteinExistence type="predicted"/>
<protein>
    <recommendedName>
        <fullName evidence="1">DUF5610 domain-containing protein</fullName>
    </recommendedName>
</protein>
<sequence>MAEIQATQVEMAYLTAVRNQQTAGSAVKSPTTETKTATDVLTLAQRMRVVASDAADFSSPQDMVAYANQRLQESLQQELERGMGSFKNSEALAAFQEMRGVTDPGQTAGFIVSQVSSYFGNYLDNHTDVSFEENLQGFRELVDGAIDKGFSQAQAFLGEAVDLFEGIQRMLEETRQKINEKLGQFVEMQRRDQQAPSGEPVVDA</sequence>
<keyword evidence="3" id="KW-1185">Reference proteome</keyword>
<feature type="domain" description="DUF5610" evidence="1">
    <location>
        <begin position="62"/>
        <end position="185"/>
    </location>
</feature>
<gene>
    <name evidence="2" type="ordered locus">Mmc1_0126</name>
</gene>
<evidence type="ECO:0000259" key="1">
    <source>
        <dbReference type="Pfam" id="PF18433"/>
    </source>
</evidence>
<dbReference type="InterPro" id="IPR041651">
    <property type="entry name" value="DUF5610"/>
</dbReference>